<organism evidence="1 2">
    <name type="scientific">Thalassiosira oceanica</name>
    <name type="common">Marine diatom</name>
    <dbReference type="NCBI Taxonomy" id="159749"/>
    <lineage>
        <taxon>Eukaryota</taxon>
        <taxon>Sar</taxon>
        <taxon>Stramenopiles</taxon>
        <taxon>Ochrophyta</taxon>
        <taxon>Bacillariophyta</taxon>
        <taxon>Coscinodiscophyceae</taxon>
        <taxon>Thalassiosirophycidae</taxon>
        <taxon>Thalassiosirales</taxon>
        <taxon>Thalassiosiraceae</taxon>
        <taxon>Thalassiosira</taxon>
    </lineage>
</organism>
<proteinExistence type="predicted"/>
<reference evidence="1 2" key="1">
    <citation type="journal article" date="2012" name="Genome Biol.">
        <title>Genome and low-iron response of an oceanic diatom adapted to chronic iron limitation.</title>
        <authorList>
            <person name="Lommer M."/>
            <person name="Specht M."/>
            <person name="Roy A.S."/>
            <person name="Kraemer L."/>
            <person name="Andreson R."/>
            <person name="Gutowska M.A."/>
            <person name="Wolf J."/>
            <person name="Bergner S.V."/>
            <person name="Schilhabel M.B."/>
            <person name="Klostermeier U.C."/>
            <person name="Beiko R.G."/>
            <person name="Rosenstiel P."/>
            <person name="Hippler M."/>
            <person name="Laroche J."/>
        </authorList>
    </citation>
    <scope>NUCLEOTIDE SEQUENCE [LARGE SCALE GENOMIC DNA]</scope>
    <source>
        <strain evidence="1 2">CCMP1005</strain>
    </source>
</reference>
<dbReference type="AlphaFoldDB" id="K0T0P0"/>
<sequence length="84" mass="9845">MRIALEVWRWMDTAPGVTKNVFHYNALVSRNPHYHFKARAESQGLLPQINVCEKMKDWQQALDLLRQMDREGVVKNEITYSSAI</sequence>
<accession>K0T0P0</accession>
<gene>
    <name evidence="1" type="ORF">THAOC_12172</name>
</gene>
<dbReference type="EMBL" id="AGNL01014120">
    <property type="protein sequence ID" value="EJK66861.1"/>
    <property type="molecule type" value="Genomic_DNA"/>
</dbReference>
<evidence type="ECO:0000313" key="1">
    <source>
        <dbReference type="EMBL" id="EJK66861.1"/>
    </source>
</evidence>
<protein>
    <recommendedName>
        <fullName evidence="3">Pentacotripeptide-repeat region of PRORP domain-containing protein</fullName>
    </recommendedName>
</protein>
<evidence type="ECO:0000313" key="2">
    <source>
        <dbReference type="Proteomes" id="UP000266841"/>
    </source>
</evidence>
<dbReference type="Gene3D" id="1.25.40.10">
    <property type="entry name" value="Tetratricopeptide repeat domain"/>
    <property type="match status" value="1"/>
</dbReference>
<dbReference type="OrthoDB" id="1893323at2759"/>
<dbReference type="Proteomes" id="UP000266841">
    <property type="component" value="Unassembled WGS sequence"/>
</dbReference>
<dbReference type="InterPro" id="IPR011990">
    <property type="entry name" value="TPR-like_helical_dom_sf"/>
</dbReference>
<feature type="non-terminal residue" evidence="1">
    <location>
        <position position="84"/>
    </location>
</feature>
<name>K0T0P0_THAOC</name>
<evidence type="ECO:0008006" key="3">
    <source>
        <dbReference type="Google" id="ProtNLM"/>
    </source>
</evidence>
<comment type="caution">
    <text evidence="1">The sequence shown here is derived from an EMBL/GenBank/DDBJ whole genome shotgun (WGS) entry which is preliminary data.</text>
</comment>
<keyword evidence="2" id="KW-1185">Reference proteome</keyword>